<dbReference type="KEGG" id="vcn:VOLCADRAFT_100445"/>
<evidence type="ECO:0000313" key="2">
    <source>
        <dbReference type="Proteomes" id="UP000001058"/>
    </source>
</evidence>
<dbReference type="AlphaFoldDB" id="D8UK82"/>
<organism evidence="2">
    <name type="scientific">Volvox carteri f. nagariensis</name>
    <dbReference type="NCBI Taxonomy" id="3068"/>
    <lineage>
        <taxon>Eukaryota</taxon>
        <taxon>Viridiplantae</taxon>
        <taxon>Chlorophyta</taxon>
        <taxon>core chlorophytes</taxon>
        <taxon>Chlorophyceae</taxon>
        <taxon>CS clade</taxon>
        <taxon>Chlamydomonadales</taxon>
        <taxon>Volvocaceae</taxon>
        <taxon>Volvox</taxon>
    </lineage>
</organism>
<dbReference type="InParanoid" id="D8UK82"/>
<protein>
    <submittedName>
        <fullName evidence="1">Uncharacterized protein</fullName>
    </submittedName>
</protein>
<dbReference type="GeneID" id="9625888"/>
<keyword evidence="2" id="KW-1185">Reference proteome</keyword>
<dbReference type="Proteomes" id="UP000001058">
    <property type="component" value="Unassembled WGS sequence"/>
</dbReference>
<evidence type="ECO:0000313" key="1">
    <source>
        <dbReference type="EMBL" id="EFJ39860.1"/>
    </source>
</evidence>
<dbReference type="EMBL" id="GL378440">
    <property type="protein sequence ID" value="EFJ39860.1"/>
    <property type="molecule type" value="Genomic_DNA"/>
</dbReference>
<gene>
    <name evidence="1" type="ORF">VOLCADRAFT_100445</name>
</gene>
<name>D8UK82_VOLCA</name>
<proteinExistence type="predicted"/>
<accession>D8UK82</accession>
<reference evidence="1 2" key="1">
    <citation type="journal article" date="2010" name="Science">
        <title>Genomic analysis of organismal complexity in the multicellular green alga Volvox carteri.</title>
        <authorList>
            <person name="Prochnik S.E."/>
            <person name="Umen J."/>
            <person name="Nedelcu A.M."/>
            <person name="Hallmann A."/>
            <person name="Miller S.M."/>
            <person name="Nishii I."/>
            <person name="Ferris P."/>
            <person name="Kuo A."/>
            <person name="Mitros T."/>
            <person name="Fritz-Laylin L.K."/>
            <person name="Hellsten U."/>
            <person name="Chapman J."/>
            <person name="Simakov O."/>
            <person name="Rensing S.A."/>
            <person name="Terry A."/>
            <person name="Pangilinan J."/>
            <person name="Kapitonov V."/>
            <person name="Jurka J."/>
            <person name="Salamov A."/>
            <person name="Shapiro H."/>
            <person name="Schmutz J."/>
            <person name="Grimwood J."/>
            <person name="Lindquist E."/>
            <person name="Lucas S."/>
            <person name="Grigoriev I.V."/>
            <person name="Schmitt R."/>
            <person name="Kirk D."/>
            <person name="Rokhsar D.S."/>
        </authorList>
    </citation>
    <scope>NUCLEOTIDE SEQUENCE [LARGE SCALE GENOMIC DNA]</scope>
    <source>
        <strain evidence="2">f. Nagariensis / Eve</strain>
    </source>
</reference>
<dbReference type="RefSeq" id="XP_002959066.1">
    <property type="nucleotide sequence ID" value="XM_002959020.1"/>
</dbReference>
<sequence length="132" mass="14601">MYVSTSRSVVTAVAGIGSGGSWAARSLFPRVVARVGLKRGEHRRLRIMCIVPRTAALGGVAKTHTCVEREDPKLRGSSTPVHQAVQQKMKIPFASGHRDEGFVSLRLCNGRNVKTEHRWGPDQQRSPHMPHR</sequence>